<organism evidence="2">
    <name type="scientific">Streptomyces scabiei</name>
    <dbReference type="NCBI Taxonomy" id="1930"/>
    <lineage>
        <taxon>Bacteria</taxon>
        <taxon>Bacillati</taxon>
        <taxon>Actinomycetota</taxon>
        <taxon>Actinomycetes</taxon>
        <taxon>Kitasatosporales</taxon>
        <taxon>Streptomycetaceae</taxon>
        <taxon>Streptomyces</taxon>
    </lineage>
</organism>
<dbReference type="Proteomes" id="UP000067448">
    <property type="component" value="Unassembled WGS sequence"/>
</dbReference>
<dbReference type="Pfam" id="PF00903">
    <property type="entry name" value="Glyoxalase"/>
    <property type="match status" value="1"/>
</dbReference>
<dbReference type="OrthoDB" id="9804907at2"/>
<dbReference type="PROSITE" id="PS51819">
    <property type="entry name" value="VOC"/>
    <property type="match status" value="1"/>
</dbReference>
<dbReference type="Gene3D" id="3.10.180.10">
    <property type="entry name" value="2,3-Dihydroxybiphenyl 1,2-Dioxygenase, domain 1"/>
    <property type="match status" value="1"/>
</dbReference>
<protein>
    <submittedName>
        <fullName evidence="2">Glyoxalase-like domain protein</fullName>
    </submittedName>
</protein>
<dbReference type="EMBL" id="BCMM01000003">
    <property type="protein sequence ID" value="GAQ60740.1"/>
    <property type="molecule type" value="Genomic_DNA"/>
</dbReference>
<proteinExistence type="predicted"/>
<sequence>MFGQAQAFSGFAVDDLDAARGFYGETLGLRVEESGQGDMRMLILTLGSGARVFVYPKQTHTPATFTILNFPVDDIESAVGELERRGVSLERYPGFDHDEKGVVRAGGDGPAAIAWFTDPAGNVLSVLQER</sequence>
<accession>A0A117ECB9</accession>
<comment type="caution">
    <text evidence="2">The sequence shown here is derived from an EMBL/GenBank/DDBJ whole genome shotgun (WGS) entry which is preliminary data.</text>
</comment>
<dbReference type="InterPro" id="IPR029068">
    <property type="entry name" value="Glyas_Bleomycin-R_OHBP_Dase"/>
</dbReference>
<feature type="domain" description="VOC" evidence="1">
    <location>
        <begin position="1"/>
        <end position="129"/>
    </location>
</feature>
<name>A0A117ECB9_STRSC</name>
<reference evidence="2" key="1">
    <citation type="journal article" date="2016" name="Genome Announc.">
        <title>Draft Genome Sequences of Streptomyces scabiei S58, Streptomyces turgidiscabies T45, and Streptomyces acidiscabies a10, the Pathogens of Potato Common Scab, Isolated in Japan.</title>
        <authorList>
            <person name="Tomihama T."/>
            <person name="Nishi Y."/>
            <person name="Sakai M."/>
            <person name="Ikenaga M."/>
            <person name="Okubo T."/>
            <person name="Ikeda S."/>
        </authorList>
    </citation>
    <scope>NUCLEOTIDE SEQUENCE [LARGE SCALE GENOMIC DNA]</scope>
    <source>
        <strain evidence="2">S58</strain>
    </source>
</reference>
<evidence type="ECO:0000259" key="1">
    <source>
        <dbReference type="PROSITE" id="PS51819"/>
    </source>
</evidence>
<gene>
    <name evidence="2" type="ORF">SsS58_01082</name>
</gene>
<dbReference type="InterPro" id="IPR004360">
    <property type="entry name" value="Glyas_Fos-R_dOase_dom"/>
</dbReference>
<dbReference type="InterPro" id="IPR037523">
    <property type="entry name" value="VOC_core"/>
</dbReference>
<evidence type="ECO:0000313" key="2">
    <source>
        <dbReference type="EMBL" id="GAQ60740.1"/>
    </source>
</evidence>
<dbReference type="RefSeq" id="WP_059078842.1">
    <property type="nucleotide sequence ID" value="NZ_BCMM01000003.1"/>
</dbReference>
<dbReference type="SUPFAM" id="SSF54593">
    <property type="entry name" value="Glyoxalase/Bleomycin resistance protein/Dihydroxybiphenyl dioxygenase"/>
    <property type="match status" value="1"/>
</dbReference>
<dbReference type="AlphaFoldDB" id="A0A117ECB9"/>